<dbReference type="Gene3D" id="3.40.630.10">
    <property type="entry name" value="Zn peptidases"/>
    <property type="match status" value="1"/>
</dbReference>
<proteinExistence type="inferred from homology"/>
<dbReference type="SUPFAM" id="SSF101821">
    <property type="entry name" value="Aminopeptidase/glucanase lid domain"/>
    <property type="match status" value="1"/>
</dbReference>
<organism evidence="9 10">
    <name type="scientific">Tissierella praeacuta DSM 18095</name>
    <dbReference type="NCBI Taxonomy" id="1123404"/>
    <lineage>
        <taxon>Bacteria</taxon>
        <taxon>Bacillati</taxon>
        <taxon>Bacillota</taxon>
        <taxon>Tissierellia</taxon>
        <taxon>Tissierellales</taxon>
        <taxon>Tissierellaceae</taxon>
        <taxon>Tissierella</taxon>
    </lineage>
</organism>
<sequence>MDAKMFLELLSNGKGISGYEHTLRDAITSAFDEYADDIIVDKLGNIIAVKKGEPNENNIKIMLAAHMDEIGLMVKDIEENGFIRFTNIGGIDPRTILGQEVIVHGKEDYFGVIGSKPPHLQEQSEHDKAIKMEDMIIDIGFSKEKVDEFINIGNPITIRRKMVNLQGTRVAGKALDDRAGITVIYECIKELSKIKHEADVYFISTVQEEVSMAGALVSTYKVNPDIGIAVDVGFGTTPELSKSDSIELGKGVGITLGGNIHPTLRKKLTEVAREYNIPFQMEITPGLTGTDARAMMITREGIPSLVLSIPLRYMHTSVEVVDMIDIKHTGKLLAFFIASISNENLEGLLCY</sequence>
<name>A0A1M4SFW1_9FIRM</name>
<feature type="binding site" evidence="8">
    <location>
        <position position="209"/>
    </location>
    <ligand>
        <name>Zn(2+)</name>
        <dbReference type="ChEBI" id="CHEBI:29105"/>
        <label>2</label>
    </ligand>
</feature>
<feature type="binding site" evidence="8">
    <location>
        <position position="231"/>
    </location>
    <ligand>
        <name>Zn(2+)</name>
        <dbReference type="ChEBI" id="CHEBI:29105"/>
        <label>1</label>
    </ligand>
</feature>
<evidence type="ECO:0000256" key="2">
    <source>
        <dbReference type="ARBA" id="ARBA00022438"/>
    </source>
</evidence>
<dbReference type="InterPro" id="IPR023367">
    <property type="entry name" value="Peptidase_M42_dom2"/>
</dbReference>
<evidence type="ECO:0000313" key="9">
    <source>
        <dbReference type="EMBL" id="SHE31154.1"/>
    </source>
</evidence>
<dbReference type="CDD" id="cd05656">
    <property type="entry name" value="M42_Frv"/>
    <property type="match status" value="1"/>
</dbReference>
<evidence type="ECO:0000256" key="6">
    <source>
        <dbReference type="PIRNR" id="PIRNR001123"/>
    </source>
</evidence>
<evidence type="ECO:0000256" key="3">
    <source>
        <dbReference type="ARBA" id="ARBA00022670"/>
    </source>
</evidence>
<dbReference type="PIRSF" id="PIRSF001123">
    <property type="entry name" value="PepA_GA"/>
    <property type="match status" value="1"/>
</dbReference>
<dbReference type="EMBL" id="FQTY01000001">
    <property type="protein sequence ID" value="SHE31154.1"/>
    <property type="molecule type" value="Genomic_DNA"/>
</dbReference>
<comment type="similarity">
    <text evidence="1 6">Belongs to the peptidase M42 family.</text>
</comment>
<evidence type="ECO:0000256" key="7">
    <source>
        <dbReference type="PIRSR" id="PIRSR001123-1"/>
    </source>
</evidence>
<evidence type="ECO:0000256" key="8">
    <source>
        <dbReference type="PIRSR" id="PIRSR001123-2"/>
    </source>
</evidence>
<dbReference type="PANTHER" id="PTHR32481:SF0">
    <property type="entry name" value="AMINOPEPTIDASE YPDE-RELATED"/>
    <property type="match status" value="1"/>
</dbReference>
<keyword evidence="3" id="KW-0645">Protease</keyword>
<feature type="active site" description="Proton acceptor" evidence="7">
    <location>
        <position position="208"/>
    </location>
</feature>
<evidence type="ECO:0000256" key="5">
    <source>
        <dbReference type="ARBA" id="ARBA00022801"/>
    </source>
</evidence>
<dbReference type="Proteomes" id="UP000184114">
    <property type="component" value="Unassembled WGS sequence"/>
</dbReference>
<reference evidence="10" key="1">
    <citation type="submission" date="2016-11" db="EMBL/GenBank/DDBJ databases">
        <authorList>
            <person name="Varghese N."/>
            <person name="Submissions S."/>
        </authorList>
    </citation>
    <scope>NUCLEOTIDE SEQUENCE [LARGE SCALE GENOMIC DNA]</scope>
    <source>
        <strain evidence="10">DSM 18095</strain>
    </source>
</reference>
<feature type="binding site" evidence="8">
    <location>
        <position position="66"/>
    </location>
    <ligand>
        <name>Zn(2+)</name>
        <dbReference type="ChEBI" id="CHEBI:29105"/>
        <label>1</label>
    </ligand>
</feature>
<feature type="binding site" evidence="8">
    <location>
        <position position="315"/>
    </location>
    <ligand>
        <name>Zn(2+)</name>
        <dbReference type="ChEBI" id="CHEBI:29105"/>
        <label>2</label>
    </ligand>
</feature>
<feature type="binding site" evidence="8">
    <location>
        <position position="176"/>
    </location>
    <ligand>
        <name>Zn(2+)</name>
        <dbReference type="ChEBI" id="CHEBI:29105"/>
        <label>2</label>
    </ligand>
</feature>
<dbReference type="AlphaFoldDB" id="A0A1M4SFW1"/>
<accession>A0A1M4SFW1</accession>
<dbReference type="PANTHER" id="PTHR32481">
    <property type="entry name" value="AMINOPEPTIDASE"/>
    <property type="match status" value="1"/>
</dbReference>
<dbReference type="Pfam" id="PF05343">
    <property type="entry name" value="Peptidase_M42"/>
    <property type="match status" value="1"/>
</dbReference>
<evidence type="ECO:0000256" key="4">
    <source>
        <dbReference type="ARBA" id="ARBA00022723"/>
    </source>
</evidence>
<dbReference type="STRING" id="1123404.SAMN02745784_00303"/>
<dbReference type="InterPro" id="IPR008007">
    <property type="entry name" value="Peptidase_M42"/>
</dbReference>
<keyword evidence="10" id="KW-1185">Reference proteome</keyword>
<keyword evidence="4 8" id="KW-0479">Metal-binding</keyword>
<dbReference type="InterPro" id="IPR051464">
    <property type="entry name" value="Peptidase_M42_aminopept"/>
</dbReference>
<evidence type="ECO:0000313" key="10">
    <source>
        <dbReference type="Proteomes" id="UP000184114"/>
    </source>
</evidence>
<protein>
    <submittedName>
        <fullName evidence="9">Endoglucanase</fullName>
    </submittedName>
</protein>
<dbReference type="RefSeq" id="WP_072972179.1">
    <property type="nucleotide sequence ID" value="NZ_FQTY01000001.1"/>
</dbReference>
<dbReference type="Gene3D" id="2.40.30.40">
    <property type="entry name" value="Peptidase M42, domain 2"/>
    <property type="match status" value="1"/>
</dbReference>
<dbReference type="SUPFAM" id="SSF53187">
    <property type="entry name" value="Zn-dependent exopeptidases"/>
    <property type="match status" value="1"/>
</dbReference>
<keyword evidence="5" id="KW-0378">Hydrolase</keyword>
<dbReference type="GO" id="GO:0046872">
    <property type="term" value="F:metal ion binding"/>
    <property type="evidence" value="ECO:0007669"/>
    <property type="project" value="UniProtKB-UniRule"/>
</dbReference>
<dbReference type="GeneID" id="90994996"/>
<evidence type="ECO:0000256" key="1">
    <source>
        <dbReference type="ARBA" id="ARBA00006272"/>
    </source>
</evidence>
<feature type="binding site" evidence="8">
    <location>
        <position position="176"/>
    </location>
    <ligand>
        <name>Zn(2+)</name>
        <dbReference type="ChEBI" id="CHEBI:29105"/>
        <label>1</label>
    </ligand>
</feature>
<gene>
    <name evidence="9" type="ORF">SAMN02745784_00303</name>
</gene>
<dbReference type="GO" id="GO:0004177">
    <property type="term" value="F:aminopeptidase activity"/>
    <property type="evidence" value="ECO:0007669"/>
    <property type="project" value="UniProtKB-UniRule"/>
</dbReference>
<comment type="cofactor">
    <cofactor evidence="8">
        <name>a divalent metal cation</name>
        <dbReference type="ChEBI" id="CHEBI:60240"/>
    </cofactor>
    <text evidence="8">Binds 2 divalent metal cations per subunit.</text>
</comment>
<keyword evidence="2" id="KW-0031">Aminopeptidase</keyword>
<dbReference type="GO" id="GO:0006508">
    <property type="term" value="P:proteolysis"/>
    <property type="evidence" value="ECO:0007669"/>
    <property type="project" value="UniProtKB-KW"/>
</dbReference>